<keyword evidence="1" id="KW-0812">Transmembrane</keyword>
<evidence type="ECO:0000313" key="3">
    <source>
        <dbReference type="Proteomes" id="UP001234343"/>
    </source>
</evidence>
<evidence type="ECO:0000313" key="2">
    <source>
        <dbReference type="EMBL" id="MDM7860572.1"/>
    </source>
</evidence>
<dbReference type="EMBL" id="JAUCBP010000007">
    <property type="protein sequence ID" value="MDM7860572.1"/>
    <property type="molecule type" value="Genomic_DNA"/>
</dbReference>
<name>A0ABT7SWL1_9ALTE</name>
<feature type="transmembrane region" description="Helical" evidence="1">
    <location>
        <begin position="12"/>
        <end position="38"/>
    </location>
</feature>
<proteinExistence type="predicted"/>
<keyword evidence="1" id="KW-0472">Membrane</keyword>
<dbReference type="InterPro" id="IPR019099">
    <property type="entry name" value="Uncharacterised_PGPGW_TM"/>
</dbReference>
<dbReference type="Proteomes" id="UP001234343">
    <property type="component" value="Unassembled WGS sequence"/>
</dbReference>
<keyword evidence="1" id="KW-1133">Transmembrane helix</keyword>
<sequence length="73" mass="8155">MVIKSVRTVSGIALVALGIVFTIIPGSILFILAGLFLLSFDHKFARRWLQATQDSAARGARKLDSWLLRRKSR</sequence>
<dbReference type="RefSeq" id="WP_289364867.1">
    <property type="nucleotide sequence ID" value="NZ_JAUCBP010000007.1"/>
</dbReference>
<dbReference type="Pfam" id="PF09656">
    <property type="entry name" value="PGPGW"/>
    <property type="match status" value="1"/>
</dbReference>
<accession>A0ABT7SWL1</accession>
<keyword evidence="3" id="KW-1185">Reference proteome</keyword>
<gene>
    <name evidence="2" type="ORF">QTP81_08190</name>
</gene>
<comment type="caution">
    <text evidence="2">The sequence shown here is derived from an EMBL/GenBank/DDBJ whole genome shotgun (WGS) entry which is preliminary data.</text>
</comment>
<protein>
    <submittedName>
        <fullName evidence="2">PGPGW domain-containing protein</fullName>
    </submittedName>
</protein>
<reference evidence="2 3" key="1">
    <citation type="submission" date="2023-06" db="EMBL/GenBank/DDBJ databases">
        <title>Alteromonas sp. ASW11-36 isolated from intertidal sand.</title>
        <authorList>
            <person name="Li Y."/>
        </authorList>
    </citation>
    <scope>NUCLEOTIDE SEQUENCE [LARGE SCALE GENOMIC DNA]</scope>
    <source>
        <strain evidence="2 3">ASW11-36</strain>
    </source>
</reference>
<evidence type="ECO:0000256" key="1">
    <source>
        <dbReference type="SAM" id="Phobius"/>
    </source>
</evidence>
<organism evidence="2 3">
    <name type="scientific">Alteromonas arenosi</name>
    <dbReference type="NCBI Taxonomy" id="3055817"/>
    <lineage>
        <taxon>Bacteria</taxon>
        <taxon>Pseudomonadati</taxon>
        <taxon>Pseudomonadota</taxon>
        <taxon>Gammaproteobacteria</taxon>
        <taxon>Alteromonadales</taxon>
        <taxon>Alteromonadaceae</taxon>
        <taxon>Alteromonas/Salinimonas group</taxon>
        <taxon>Alteromonas</taxon>
    </lineage>
</organism>